<keyword evidence="1" id="KW-1133">Transmembrane helix</keyword>
<reference evidence="2 3" key="1">
    <citation type="submission" date="2019-04" db="EMBL/GenBank/DDBJ databases">
        <authorList>
            <person name="Van Vliet M D."/>
        </authorList>
    </citation>
    <scope>NUCLEOTIDE SEQUENCE [LARGE SCALE GENOMIC DNA]</scope>
    <source>
        <strain evidence="2 3">F1</strain>
    </source>
</reference>
<dbReference type="EMBL" id="CAAHFG010000001">
    <property type="protein sequence ID" value="VGO14210.1"/>
    <property type="molecule type" value="Genomic_DNA"/>
</dbReference>
<dbReference type="AlphaFoldDB" id="A0A6C2U2K4"/>
<evidence type="ECO:0000256" key="1">
    <source>
        <dbReference type="SAM" id="Phobius"/>
    </source>
</evidence>
<feature type="transmembrane region" description="Helical" evidence="1">
    <location>
        <begin position="6"/>
        <end position="22"/>
    </location>
</feature>
<keyword evidence="3" id="KW-1185">Reference proteome</keyword>
<gene>
    <name evidence="2" type="ORF">PDESU_02769</name>
</gene>
<dbReference type="Proteomes" id="UP000366872">
    <property type="component" value="Unassembled WGS sequence"/>
</dbReference>
<keyword evidence="1" id="KW-0812">Transmembrane</keyword>
<accession>A0A6C2U2K4</accession>
<evidence type="ECO:0000313" key="3">
    <source>
        <dbReference type="Proteomes" id="UP000366872"/>
    </source>
</evidence>
<name>A0A6C2U2K4_PONDE</name>
<organism evidence="2 3">
    <name type="scientific">Pontiella desulfatans</name>
    <dbReference type="NCBI Taxonomy" id="2750659"/>
    <lineage>
        <taxon>Bacteria</taxon>
        <taxon>Pseudomonadati</taxon>
        <taxon>Kiritimatiellota</taxon>
        <taxon>Kiritimatiellia</taxon>
        <taxon>Kiritimatiellales</taxon>
        <taxon>Pontiellaceae</taxon>
        <taxon>Pontiella</taxon>
    </lineage>
</organism>
<sequence>MKDSGILTFFRNVGIYFFYGLLKRLQQSFLFQKLRNLRSNLRTIHYFCAMGFVVGFIYSTCKGILNSIVSTGKTINESRMM</sequence>
<evidence type="ECO:0000313" key="2">
    <source>
        <dbReference type="EMBL" id="VGO14210.1"/>
    </source>
</evidence>
<keyword evidence="1" id="KW-0472">Membrane</keyword>
<feature type="transmembrane region" description="Helical" evidence="1">
    <location>
        <begin position="43"/>
        <end position="60"/>
    </location>
</feature>
<protein>
    <submittedName>
        <fullName evidence="2">Uncharacterized protein</fullName>
    </submittedName>
</protein>
<proteinExistence type="predicted"/>